<accession>X0SDJ5</accession>
<dbReference type="InterPro" id="IPR013785">
    <property type="entry name" value="Aldolase_TIM"/>
</dbReference>
<dbReference type="EMBL" id="BARS01000555">
    <property type="protein sequence ID" value="GAF79133.1"/>
    <property type="molecule type" value="Genomic_DNA"/>
</dbReference>
<dbReference type="Gene3D" id="3.20.20.70">
    <property type="entry name" value="Aldolase class I"/>
    <property type="match status" value="1"/>
</dbReference>
<evidence type="ECO:0000313" key="1">
    <source>
        <dbReference type="EMBL" id="GAF79133.1"/>
    </source>
</evidence>
<evidence type="ECO:0008006" key="2">
    <source>
        <dbReference type="Google" id="ProtNLM"/>
    </source>
</evidence>
<sequence>METGKALRLRRVFSKDRVVVIPIDHALYSEPVEGIENLEKLVSIISQTPADAILITPAMLSRAKNVIGSLASKVVVGKTLGKN</sequence>
<dbReference type="AlphaFoldDB" id="X0SDJ5"/>
<protein>
    <recommendedName>
        <fullName evidence="2">Deoxyribose-phosphate aldolase</fullName>
    </recommendedName>
</protein>
<gene>
    <name evidence="1" type="ORF">S01H1_01311</name>
</gene>
<reference evidence="1" key="1">
    <citation type="journal article" date="2014" name="Front. Microbiol.">
        <title>High frequency of phylogenetically diverse reductive dehalogenase-homologous genes in deep subseafloor sedimentary metagenomes.</title>
        <authorList>
            <person name="Kawai M."/>
            <person name="Futagami T."/>
            <person name="Toyoda A."/>
            <person name="Takaki Y."/>
            <person name="Nishi S."/>
            <person name="Hori S."/>
            <person name="Arai W."/>
            <person name="Tsubouchi T."/>
            <person name="Morono Y."/>
            <person name="Uchiyama I."/>
            <person name="Ito T."/>
            <person name="Fujiyama A."/>
            <person name="Inagaki F."/>
            <person name="Takami H."/>
        </authorList>
    </citation>
    <scope>NUCLEOTIDE SEQUENCE</scope>
    <source>
        <strain evidence="1">Expedition CK06-06</strain>
    </source>
</reference>
<organism evidence="1">
    <name type="scientific">marine sediment metagenome</name>
    <dbReference type="NCBI Taxonomy" id="412755"/>
    <lineage>
        <taxon>unclassified sequences</taxon>
        <taxon>metagenomes</taxon>
        <taxon>ecological metagenomes</taxon>
    </lineage>
</organism>
<proteinExistence type="predicted"/>
<dbReference type="SUPFAM" id="SSF51569">
    <property type="entry name" value="Aldolase"/>
    <property type="match status" value="1"/>
</dbReference>
<name>X0SDJ5_9ZZZZ</name>
<comment type="caution">
    <text evidence="1">The sequence shown here is derived from an EMBL/GenBank/DDBJ whole genome shotgun (WGS) entry which is preliminary data.</text>
</comment>